<dbReference type="EMBL" id="VXMH01000055">
    <property type="protein sequence ID" value="MYC95477.1"/>
    <property type="molecule type" value="Genomic_DNA"/>
</dbReference>
<dbReference type="Gene3D" id="3.30.460.10">
    <property type="entry name" value="Beta Polymerase, domain 2"/>
    <property type="match status" value="1"/>
</dbReference>
<organism evidence="1">
    <name type="scientific">Caldilineaceae bacterium SB0661_bin_32</name>
    <dbReference type="NCBI Taxonomy" id="2605255"/>
    <lineage>
        <taxon>Bacteria</taxon>
        <taxon>Bacillati</taxon>
        <taxon>Chloroflexota</taxon>
        <taxon>Caldilineae</taxon>
        <taxon>Caldilineales</taxon>
        <taxon>Caldilineaceae</taxon>
    </lineage>
</organism>
<dbReference type="InterPro" id="IPR043519">
    <property type="entry name" value="NT_sf"/>
</dbReference>
<name>A0A6B1D8K8_9CHLR</name>
<reference evidence="1" key="1">
    <citation type="submission" date="2019-09" db="EMBL/GenBank/DDBJ databases">
        <title>Characterisation of the sponge microbiome using genome-centric metagenomics.</title>
        <authorList>
            <person name="Engelberts J.P."/>
            <person name="Robbins S.J."/>
            <person name="De Goeij J.M."/>
            <person name="Aranda M."/>
            <person name="Bell S.C."/>
            <person name="Webster N.S."/>
        </authorList>
    </citation>
    <scope>NUCLEOTIDE SEQUENCE</scope>
    <source>
        <strain evidence="1">SB0661_bin_32</strain>
    </source>
</reference>
<gene>
    <name evidence="1" type="ORF">F4X14_10945</name>
</gene>
<dbReference type="CDD" id="cd05403">
    <property type="entry name" value="NT_KNTase_like"/>
    <property type="match status" value="1"/>
</dbReference>
<dbReference type="GO" id="GO:0016740">
    <property type="term" value="F:transferase activity"/>
    <property type="evidence" value="ECO:0007669"/>
    <property type="project" value="UniProtKB-KW"/>
</dbReference>
<keyword evidence="1" id="KW-0808">Transferase</keyword>
<proteinExistence type="predicted"/>
<protein>
    <submittedName>
        <fullName evidence="1">Nucleotidyltransferase domain-containing protein</fullName>
    </submittedName>
</protein>
<dbReference type="SUPFAM" id="SSF81301">
    <property type="entry name" value="Nucleotidyltransferase"/>
    <property type="match status" value="1"/>
</dbReference>
<accession>A0A6B1D8K8</accession>
<sequence length="309" mass="34652">MPETVATARQWSLIRSWLADLKKIPALDLVWLEGSLADGRGSPYSDIDIRFAIADEKFEQLWQKPLRKANAESNPFTARGPVDLLAGLGEYLLLETTFVRALTSDGLLVEAGAIPTSQADEQELYEWEILFSRFPLGAPSFRKAPILPPHEVWPEKEPLTPGSVWQRAKFLLLMMLHTPAVFHNGELHSVLTALDLARSDLLKLMWRRAGLSFGKRAKHMSEIFPESWLSALDNTYPADPTVLPTLAAPLLRIYALQAEHLRELSTAAGGGFPVEWFERQFAWLTRELDNILGSTNANTKPRTVTKTGR</sequence>
<comment type="caution">
    <text evidence="1">The sequence shown here is derived from an EMBL/GenBank/DDBJ whole genome shotgun (WGS) entry which is preliminary data.</text>
</comment>
<dbReference type="AlphaFoldDB" id="A0A6B1D8K8"/>
<evidence type="ECO:0000313" key="1">
    <source>
        <dbReference type="EMBL" id="MYC95477.1"/>
    </source>
</evidence>